<keyword evidence="7 8" id="KW-0472">Membrane</keyword>
<dbReference type="RefSeq" id="XP_019023419.1">
    <property type="nucleotide sequence ID" value="XM_019171240.1"/>
</dbReference>
<gene>
    <name evidence="9" type="ORF">G7K_5547-t1</name>
</gene>
<proteinExistence type="inferred from homology"/>
<evidence type="ECO:0000256" key="7">
    <source>
        <dbReference type="ARBA" id="ARBA00023136"/>
    </source>
</evidence>
<feature type="transmembrane region" description="Helical" evidence="8">
    <location>
        <begin position="90"/>
        <end position="111"/>
    </location>
</feature>
<dbReference type="GO" id="GO:0072546">
    <property type="term" value="C:EMC complex"/>
    <property type="evidence" value="ECO:0007669"/>
    <property type="project" value="InterPro"/>
</dbReference>
<dbReference type="OrthoDB" id="16510at2759"/>
<keyword evidence="4 8" id="KW-0812">Transmembrane</keyword>
<dbReference type="InterPro" id="IPR008504">
    <property type="entry name" value="Emc6"/>
</dbReference>
<reference evidence="9 10" key="2">
    <citation type="journal article" date="2014" name="J. Gen. Appl. Microbiol.">
        <title>The early diverging ascomycetous budding yeast Saitoella complicata has three histone deacetylases belonging to the Clr6, Hos2, and Rpd3 lineages.</title>
        <authorList>
            <person name="Nishida H."/>
            <person name="Matsumoto T."/>
            <person name="Kondo S."/>
            <person name="Hamamoto M."/>
            <person name="Yoshikawa H."/>
        </authorList>
    </citation>
    <scope>NUCLEOTIDE SEQUENCE [LARGE SCALE GENOMIC DNA]</scope>
    <source>
        <strain evidence="9 10">NRRL Y-17804</strain>
    </source>
</reference>
<dbReference type="PANTHER" id="PTHR20994:SF0">
    <property type="entry name" value="ER MEMBRANE PROTEIN COMPLEX SUBUNIT 6"/>
    <property type="match status" value="1"/>
</dbReference>
<evidence type="ECO:0000256" key="8">
    <source>
        <dbReference type="SAM" id="Phobius"/>
    </source>
</evidence>
<comment type="subcellular location">
    <subcellularLocation>
        <location evidence="1">Endoplasmic reticulum membrane</location>
        <topology evidence="1">Multi-pass membrane protein</topology>
    </subcellularLocation>
</comment>
<evidence type="ECO:0000256" key="5">
    <source>
        <dbReference type="ARBA" id="ARBA00022824"/>
    </source>
</evidence>
<dbReference type="InterPro" id="IPR029008">
    <property type="entry name" value="EMC6-like"/>
</dbReference>
<reference evidence="9 10" key="3">
    <citation type="journal article" date="2015" name="Genome Announc.">
        <title>Draft Genome Sequence of the Archiascomycetous Yeast Saitoella complicata.</title>
        <authorList>
            <person name="Yamauchi K."/>
            <person name="Kondo S."/>
            <person name="Hamamoto M."/>
            <person name="Takahashi Y."/>
            <person name="Ogura Y."/>
            <person name="Hayashi T."/>
            <person name="Nishida H."/>
        </authorList>
    </citation>
    <scope>NUCLEOTIDE SEQUENCE [LARGE SCALE GENOMIC DNA]</scope>
    <source>
        <strain evidence="9 10">NRRL Y-17804</strain>
    </source>
</reference>
<comment type="similarity">
    <text evidence="2">Belongs to the EMC6 family.</text>
</comment>
<dbReference type="Proteomes" id="UP000033140">
    <property type="component" value="Unassembled WGS sequence"/>
</dbReference>
<evidence type="ECO:0000256" key="4">
    <source>
        <dbReference type="ARBA" id="ARBA00022692"/>
    </source>
</evidence>
<keyword evidence="6 8" id="KW-1133">Transmembrane helix</keyword>
<comment type="caution">
    <text evidence="9">The sequence shown here is derived from an EMBL/GenBank/DDBJ whole genome shotgun (WGS) entry which is preliminary data.</text>
</comment>
<protein>
    <recommendedName>
        <fullName evidence="3">ER membrane protein complex subunit 6</fullName>
    </recommendedName>
</protein>
<evidence type="ECO:0000313" key="10">
    <source>
        <dbReference type="Proteomes" id="UP000033140"/>
    </source>
</evidence>
<dbReference type="OMA" id="YPGFLFY"/>
<evidence type="ECO:0000313" key="9">
    <source>
        <dbReference type="EMBL" id="GAO51446.1"/>
    </source>
</evidence>
<dbReference type="PANTHER" id="PTHR20994">
    <property type="entry name" value="ER MEMBRANE PROTEIN COMPLEX SUBUNIT 6"/>
    <property type="match status" value="1"/>
</dbReference>
<dbReference type="EMBL" id="BACD03000046">
    <property type="protein sequence ID" value="GAO51446.1"/>
    <property type="molecule type" value="Genomic_DNA"/>
</dbReference>
<reference evidence="9 10" key="1">
    <citation type="journal article" date="2011" name="J. Gen. Appl. Microbiol.">
        <title>Draft genome sequencing of the enigmatic yeast Saitoella complicata.</title>
        <authorList>
            <person name="Nishida H."/>
            <person name="Hamamoto M."/>
            <person name="Sugiyama J."/>
        </authorList>
    </citation>
    <scope>NUCLEOTIDE SEQUENCE [LARGE SCALE GENOMIC DNA]</scope>
    <source>
        <strain evidence="9 10">NRRL Y-17804</strain>
    </source>
</reference>
<dbReference type="Pfam" id="PF07019">
    <property type="entry name" value="EMC6"/>
    <property type="match status" value="1"/>
</dbReference>
<dbReference type="GO" id="GO:0034975">
    <property type="term" value="P:protein folding in endoplasmic reticulum"/>
    <property type="evidence" value="ECO:0007669"/>
    <property type="project" value="TreeGrafter"/>
</dbReference>
<evidence type="ECO:0000256" key="6">
    <source>
        <dbReference type="ARBA" id="ARBA00022989"/>
    </source>
</evidence>
<dbReference type="STRING" id="698492.A0A0E9NP52"/>
<evidence type="ECO:0000256" key="3">
    <source>
        <dbReference type="ARBA" id="ARBA00020827"/>
    </source>
</evidence>
<name>A0A0E9NP52_SAICN</name>
<evidence type="ECO:0000256" key="1">
    <source>
        <dbReference type="ARBA" id="ARBA00004477"/>
    </source>
</evidence>
<dbReference type="AlphaFoldDB" id="A0A0E9NP52"/>
<keyword evidence="10" id="KW-1185">Reference proteome</keyword>
<sequence length="112" mass="12382">MASPTERQLHIEPAVLENVQHNAATLSYVRNLTSSVFGACAGILGLTSLYGFLFYAICTTLVSGLMYITLARGTPARYYKNKMDIFTNDLFGPLPSFILCWTLAYALLSVYD</sequence>
<organism evidence="9 10">
    <name type="scientific">Saitoella complicata (strain BCRC 22490 / CBS 7301 / JCM 7358 / NBRC 10748 / NRRL Y-17804)</name>
    <dbReference type="NCBI Taxonomy" id="698492"/>
    <lineage>
        <taxon>Eukaryota</taxon>
        <taxon>Fungi</taxon>
        <taxon>Dikarya</taxon>
        <taxon>Ascomycota</taxon>
        <taxon>Taphrinomycotina</taxon>
        <taxon>Taphrinomycotina incertae sedis</taxon>
        <taxon>Saitoella</taxon>
    </lineage>
</organism>
<accession>A0A0E9NP52</accession>
<feature type="transmembrane region" description="Helical" evidence="8">
    <location>
        <begin position="36"/>
        <end position="69"/>
    </location>
</feature>
<dbReference type="GO" id="GO:0000045">
    <property type="term" value="P:autophagosome assembly"/>
    <property type="evidence" value="ECO:0007669"/>
    <property type="project" value="TreeGrafter"/>
</dbReference>
<evidence type="ECO:0000256" key="2">
    <source>
        <dbReference type="ARBA" id="ARBA00009436"/>
    </source>
</evidence>
<keyword evidence="5" id="KW-0256">Endoplasmic reticulum</keyword>